<dbReference type="Gene3D" id="3.30.70.100">
    <property type="match status" value="1"/>
</dbReference>
<dbReference type="SUPFAM" id="SSF54975">
    <property type="entry name" value="Acylphosphatase/BLUF domain-like"/>
    <property type="match status" value="1"/>
</dbReference>
<dbReference type="EMBL" id="LWDD02004482">
    <property type="protein sequence ID" value="KAE8235150.1"/>
    <property type="molecule type" value="Genomic_DNA"/>
</dbReference>
<dbReference type="Proteomes" id="UP000077671">
    <property type="component" value="Unassembled WGS sequence"/>
</dbReference>
<dbReference type="GO" id="GO:0071949">
    <property type="term" value="F:FAD binding"/>
    <property type="evidence" value="ECO:0007669"/>
    <property type="project" value="InterPro"/>
</dbReference>
<protein>
    <submittedName>
        <fullName evidence="1">Uncharacterized protein</fullName>
    </submittedName>
</protein>
<comment type="caution">
    <text evidence="1">The sequence shown here is derived from an EMBL/GenBank/DDBJ whole genome shotgun (WGS) entry which is preliminary data.</text>
</comment>
<evidence type="ECO:0000313" key="2">
    <source>
        <dbReference type="Proteomes" id="UP000077671"/>
    </source>
</evidence>
<proteinExistence type="predicted"/>
<gene>
    <name evidence="1" type="ORF">A4X03_0g9883</name>
</gene>
<dbReference type="InterPro" id="IPR007024">
    <property type="entry name" value="BLUF_domain"/>
</dbReference>
<name>A0A177SWG9_9BASI</name>
<dbReference type="AlphaFoldDB" id="A0A177SWG9"/>
<dbReference type="Pfam" id="PF04940">
    <property type="entry name" value="BLUF"/>
    <property type="match status" value="1"/>
</dbReference>
<sequence length="144" mass="16133">MLVRLTYASRASHGITSQLIRDILESSQRNNPARGLTGILCCNADTFLQALEGPRTAINSLYNLLAEDTRHKDLTILDYEEIHVRRYANWSMGWAGAKQANRELFLKYSCSDRLDPFSMSAEQIRGLLLELSSTVSTISAPIVD</sequence>
<reference evidence="1" key="1">
    <citation type="submission" date="2016-04" db="EMBL/GenBank/DDBJ databases">
        <authorList>
            <person name="Nguyen H.D."/>
            <person name="Kesanakurti P."/>
            <person name="Cullis J."/>
            <person name="Levesque C.A."/>
            <person name="Hambleton S."/>
        </authorList>
    </citation>
    <scope>NUCLEOTIDE SEQUENCE</scope>
    <source>
        <strain evidence="1">DAOMC 238032</strain>
    </source>
</reference>
<dbReference type="PROSITE" id="PS50925">
    <property type="entry name" value="BLUF"/>
    <property type="match status" value="1"/>
</dbReference>
<evidence type="ECO:0000313" key="1">
    <source>
        <dbReference type="EMBL" id="KAE8235150.1"/>
    </source>
</evidence>
<dbReference type="GO" id="GO:0009882">
    <property type="term" value="F:blue light photoreceptor activity"/>
    <property type="evidence" value="ECO:0007669"/>
    <property type="project" value="InterPro"/>
</dbReference>
<dbReference type="SMART" id="SM01034">
    <property type="entry name" value="BLUF"/>
    <property type="match status" value="1"/>
</dbReference>
<organism evidence="1 2">
    <name type="scientific">Tilletia caries</name>
    <name type="common">wheat bunt fungus</name>
    <dbReference type="NCBI Taxonomy" id="13290"/>
    <lineage>
        <taxon>Eukaryota</taxon>
        <taxon>Fungi</taxon>
        <taxon>Dikarya</taxon>
        <taxon>Basidiomycota</taxon>
        <taxon>Ustilaginomycotina</taxon>
        <taxon>Exobasidiomycetes</taxon>
        <taxon>Tilletiales</taxon>
        <taxon>Tilletiaceae</taxon>
        <taxon>Tilletia</taxon>
    </lineage>
</organism>
<reference evidence="1" key="2">
    <citation type="journal article" date="2019" name="IMA Fungus">
        <title>Genome sequencing and comparison of five Tilletia species to identify candidate genes for the detection of regulated species infecting wheat.</title>
        <authorList>
            <person name="Nguyen H.D.T."/>
            <person name="Sultana T."/>
            <person name="Kesanakurti P."/>
            <person name="Hambleton S."/>
        </authorList>
    </citation>
    <scope>NUCLEOTIDE SEQUENCE</scope>
    <source>
        <strain evidence="1">DAOMC 238032</strain>
    </source>
</reference>
<dbReference type="InterPro" id="IPR036046">
    <property type="entry name" value="Acylphosphatase-like_dom_sf"/>
</dbReference>
<accession>A0A177SWG9</accession>